<evidence type="ECO:0000256" key="1">
    <source>
        <dbReference type="SAM" id="SignalP"/>
    </source>
</evidence>
<keyword evidence="1" id="KW-0732">Signal</keyword>
<comment type="caution">
    <text evidence="2">The sequence shown here is derived from an EMBL/GenBank/DDBJ whole genome shotgun (WGS) entry which is preliminary data.</text>
</comment>
<organism evidence="2 3">
    <name type="scientific">Desulfurella amilsii</name>
    <dbReference type="NCBI Taxonomy" id="1562698"/>
    <lineage>
        <taxon>Bacteria</taxon>
        <taxon>Pseudomonadati</taxon>
        <taxon>Campylobacterota</taxon>
        <taxon>Desulfurellia</taxon>
        <taxon>Desulfurellales</taxon>
        <taxon>Desulfurellaceae</taxon>
        <taxon>Desulfurella</taxon>
    </lineage>
</organism>
<name>A0A1X4XYT7_9BACT</name>
<gene>
    <name evidence="2" type="ORF">DESAMIL20_556</name>
</gene>
<dbReference type="RefSeq" id="WP_086033300.1">
    <property type="nucleotide sequence ID" value="NZ_MDSU01000011.1"/>
</dbReference>
<dbReference type="AlphaFoldDB" id="A0A1X4XYT7"/>
<reference evidence="2 3" key="1">
    <citation type="journal article" date="2017" name="Front. Microbiol.">
        <title>Genome Sequence of Desulfurella amilsii Strain TR1 and Comparative Genomics of Desulfurellaceae Family.</title>
        <authorList>
            <person name="Florentino A.P."/>
            <person name="Stams A.J."/>
            <person name="Sanchez-Andrea I."/>
        </authorList>
    </citation>
    <scope>NUCLEOTIDE SEQUENCE [LARGE SCALE GENOMIC DNA]</scope>
    <source>
        <strain evidence="2 3">TR1</strain>
    </source>
</reference>
<dbReference type="OrthoDB" id="5502352at2"/>
<feature type="signal peptide" evidence="1">
    <location>
        <begin position="1"/>
        <end position="23"/>
    </location>
</feature>
<dbReference type="Proteomes" id="UP000194141">
    <property type="component" value="Unassembled WGS sequence"/>
</dbReference>
<dbReference type="EMBL" id="MDSU01000011">
    <property type="protein sequence ID" value="OSS42673.1"/>
    <property type="molecule type" value="Genomic_DNA"/>
</dbReference>
<evidence type="ECO:0000313" key="2">
    <source>
        <dbReference type="EMBL" id="OSS42673.1"/>
    </source>
</evidence>
<proteinExistence type="predicted"/>
<keyword evidence="3" id="KW-1185">Reference proteome</keyword>
<protein>
    <recommendedName>
        <fullName evidence="4">Porin</fullName>
    </recommendedName>
</protein>
<sequence>MRKRLISLFAAVALLGSVSIASAGTVTTGSDTNITLGGFVNEYFIWGNNQGGGFLSPFATNANGPTFTKSGGFTKPPSAQTNFNSTAMWTRLNFAFENKTEGVSGLIDGDFLAGNGGLGGSSSVFRLRDAYFKKTFAASSTFQPYVLIGQTWALDTYNEYSLNNVSGTAGAVGGFDRPRVPQVTFGANMDFGSIKINPQIGFEDLISGVQESANDGYEAYGLNYQNVTSNGITVRTQMPGIGLNIPITFNTGFGSPATFYVNAEMQPVKVTSGNANINSESKTSWRVGTGLELPIYAVSLLGNVSYSRGFAFYNSFVAGNNPIPASYWVDQNNSLQTTNATQWDIEAKLDFNKLAQLPFAIAGGYSQQVFSNYNNVTNNTLGLATSNKASTIFANVTYNMTKSIMLGLEYDRNKTYYANDPNTSYNANVLYLMGQYSF</sequence>
<evidence type="ECO:0008006" key="4">
    <source>
        <dbReference type="Google" id="ProtNLM"/>
    </source>
</evidence>
<feature type="chain" id="PRO_5013140817" description="Porin" evidence="1">
    <location>
        <begin position="24"/>
        <end position="438"/>
    </location>
</feature>
<accession>A0A1X4XYT7</accession>
<evidence type="ECO:0000313" key="3">
    <source>
        <dbReference type="Proteomes" id="UP000194141"/>
    </source>
</evidence>